<feature type="region of interest" description="Disordered" evidence="1">
    <location>
        <begin position="48"/>
        <end position="71"/>
    </location>
</feature>
<dbReference type="HOGENOM" id="CLU_2741830_0_0_1"/>
<accession>A0A0A1TIQ4</accession>
<evidence type="ECO:0000313" key="3">
    <source>
        <dbReference type="Proteomes" id="UP000039046"/>
    </source>
</evidence>
<proteinExistence type="predicted"/>
<organism evidence="2 3">
    <name type="scientific">[Torrubiella] hemipterigena</name>
    <dbReference type="NCBI Taxonomy" id="1531966"/>
    <lineage>
        <taxon>Eukaryota</taxon>
        <taxon>Fungi</taxon>
        <taxon>Dikarya</taxon>
        <taxon>Ascomycota</taxon>
        <taxon>Pezizomycotina</taxon>
        <taxon>Sordariomycetes</taxon>
        <taxon>Hypocreomycetidae</taxon>
        <taxon>Hypocreales</taxon>
        <taxon>Clavicipitaceae</taxon>
        <taxon>Clavicipitaceae incertae sedis</taxon>
        <taxon>'Torrubiella' clade</taxon>
    </lineage>
</organism>
<sequence>MGLARFIPSCPGWDPPHIVTVLDSGSGIWDVEIAINKLAHVATVQARGTKHKVQRRRKQGLGSADDIQRNE</sequence>
<dbReference type="AlphaFoldDB" id="A0A0A1TIQ4"/>
<protein>
    <submittedName>
        <fullName evidence="2">Uncharacterized protein</fullName>
    </submittedName>
</protein>
<dbReference type="EMBL" id="CDHN01000003">
    <property type="protein sequence ID" value="CEJ90500.1"/>
    <property type="molecule type" value="Genomic_DNA"/>
</dbReference>
<dbReference type="Proteomes" id="UP000039046">
    <property type="component" value="Unassembled WGS sequence"/>
</dbReference>
<evidence type="ECO:0000313" key="2">
    <source>
        <dbReference type="EMBL" id="CEJ90500.1"/>
    </source>
</evidence>
<reference evidence="2 3" key="1">
    <citation type="journal article" date="2015" name="Genome Announc.">
        <title>Draft Genome Sequence and Gene Annotation of the Entomopathogenic Fungus Verticillium hemipterigenum.</title>
        <authorList>
            <person name="Horn F."/>
            <person name="Habel A."/>
            <person name="Scharf D.H."/>
            <person name="Dworschak J."/>
            <person name="Brakhage A.A."/>
            <person name="Guthke R."/>
            <person name="Hertweck C."/>
            <person name="Linde J."/>
        </authorList>
    </citation>
    <scope>NUCLEOTIDE SEQUENCE [LARGE SCALE GENOMIC DNA]</scope>
</reference>
<name>A0A0A1TIQ4_9HYPO</name>
<gene>
    <name evidence="2" type="ORF">VHEMI06283</name>
</gene>
<feature type="compositionally biased region" description="Basic residues" evidence="1">
    <location>
        <begin position="48"/>
        <end position="59"/>
    </location>
</feature>
<evidence type="ECO:0000256" key="1">
    <source>
        <dbReference type="SAM" id="MobiDB-lite"/>
    </source>
</evidence>
<keyword evidence="3" id="KW-1185">Reference proteome</keyword>